<accession>A0ABD2LJ17</accession>
<dbReference type="InterPro" id="IPR004868">
    <property type="entry name" value="DNA-dir_DNA_pol_B_mt/vir"/>
</dbReference>
<evidence type="ECO:0000256" key="1">
    <source>
        <dbReference type="ARBA" id="ARBA00005755"/>
    </source>
</evidence>
<keyword evidence="10" id="KW-0812">Transmembrane</keyword>
<dbReference type="InterPro" id="IPR036397">
    <property type="entry name" value="RNaseH_sf"/>
</dbReference>
<evidence type="ECO:0000256" key="8">
    <source>
        <dbReference type="ARBA" id="ARBA00049244"/>
    </source>
</evidence>
<evidence type="ECO:0000256" key="3">
    <source>
        <dbReference type="ARBA" id="ARBA00022679"/>
    </source>
</evidence>
<evidence type="ECO:0000256" key="4">
    <source>
        <dbReference type="ARBA" id="ARBA00022695"/>
    </source>
</evidence>
<keyword evidence="6" id="KW-0239">DNA-directed DNA polymerase</keyword>
<dbReference type="Proteomes" id="UP001620626">
    <property type="component" value="Unassembled WGS sequence"/>
</dbReference>
<evidence type="ECO:0000256" key="7">
    <source>
        <dbReference type="ARBA" id="ARBA00023125"/>
    </source>
</evidence>
<dbReference type="Gene3D" id="3.30.420.10">
    <property type="entry name" value="Ribonuclease H-like superfamily/Ribonuclease H"/>
    <property type="match status" value="1"/>
</dbReference>
<dbReference type="GO" id="GO:0006260">
    <property type="term" value="P:DNA replication"/>
    <property type="evidence" value="ECO:0007669"/>
    <property type="project" value="UniProtKB-KW"/>
</dbReference>
<organism evidence="12 13">
    <name type="scientific">Heterodera trifolii</name>
    <dbReference type="NCBI Taxonomy" id="157864"/>
    <lineage>
        <taxon>Eukaryota</taxon>
        <taxon>Metazoa</taxon>
        <taxon>Ecdysozoa</taxon>
        <taxon>Nematoda</taxon>
        <taxon>Chromadorea</taxon>
        <taxon>Rhabditida</taxon>
        <taxon>Tylenchina</taxon>
        <taxon>Tylenchomorpha</taxon>
        <taxon>Tylenchoidea</taxon>
        <taxon>Heteroderidae</taxon>
        <taxon>Heteroderinae</taxon>
        <taxon>Heterodera</taxon>
    </lineage>
</organism>
<comment type="catalytic activity">
    <reaction evidence="8">
        <text>DNA(n) + a 2'-deoxyribonucleoside 5'-triphosphate = DNA(n+1) + diphosphate</text>
        <dbReference type="Rhea" id="RHEA:22508"/>
        <dbReference type="Rhea" id="RHEA-COMP:17339"/>
        <dbReference type="Rhea" id="RHEA-COMP:17340"/>
        <dbReference type="ChEBI" id="CHEBI:33019"/>
        <dbReference type="ChEBI" id="CHEBI:61560"/>
        <dbReference type="ChEBI" id="CHEBI:173112"/>
        <dbReference type="EC" id="2.7.7.7"/>
    </reaction>
</comment>
<reference evidence="12 13" key="1">
    <citation type="submission" date="2024-10" db="EMBL/GenBank/DDBJ databases">
        <authorList>
            <person name="Kim D."/>
        </authorList>
    </citation>
    <scope>NUCLEOTIDE SEQUENCE [LARGE SCALE GENOMIC DNA]</scope>
    <source>
        <strain evidence="12">BH-2024</strain>
    </source>
</reference>
<evidence type="ECO:0000313" key="13">
    <source>
        <dbReference type="Proteomes" id="UP001620626"/>
    </source>
</evidence>
<name>A0ABD2LJ17_9BILA</name>
<keyword evidence="3" id="KW-0808">Transferase</keyword>
<dbReference type="GO" id="GO:0003677">
    <property type="term" value="F:DNA binding"/>
    <property type="evidence" value="ECO:0007669"/>
    <property type="project" value="UniProtKB-KW"/>
</dbReference>
<keyword evidence="10" id="KW-0472">Membrane</keyword>
<evidence type="ECO:0000313" key="12">
    <source>
        <dbReference type="EMBL" id="KAL3115201.1"/>
    </source>
</evidence>
<feature type="domain" description="DNA-directed DNA polymerase family B mitochondria/virus" evidence="11">
    <location>
        <begin position="865"/>
        <end position="1090"/>
    </location>
</feature>
<evidence type="ECO:0000256" key="5">
    <source>
        <dbReference type="ARBA" id="ARBA00022705"/>
    </source>
</evidence>
<evidence type="ECO:0000256" key="10">
    <source>
        <dbReference type="SAM" id="Phobius"/>
    </source>
</evidence>
<feature type="transmembrane region" description="Helical" evidence="10">
    <location>
        <begin position="301"/>
        <end position="325"/>
    </location>
</feature>
<comment type="caution">
    <text evidence="12">The sequence shown here is derived from an EMBL/GenBank/DDBJ whole genome shotgun (WGS) entry which is preliminary data.</text>
</comment>
<keyword evidence="5" id="KW-0235">DNA replication</keyword>
<keyword evidence="13" id="KW-1185">Reference proteome</keyword>
<dbReference type="SUPFAM" id="SSF53098">
    <property type="entry name" value="Ribonuclease H-like"/>
    <property type="match status" value="1"/>
</dbReference>
<keyword evidence="7" id="KW-0238">DNA-binding</keyword>
<keyword evidence="4" id="KW-0548">Nucleotidyltransferase</keyword>
<evidence type="ECO:0000256" key="9">
    <source>
        <dbReference type="SAM" id="MobiDB-lite"/>
    </source>
</evidence>
<dbReference type="EC" id="2.7.7.7" evidence="2"/>
<dbReference type="Pfam" id="PF03175">
    <property type="entry name" value="DNA_pol_B_2"/>
    <property type="match status" value="1"/>
</dbReference>
<dbReference type="EMBL" id="JBICBT010000393">
    <property type="protein sequence ID" value="KAL3115201.1"/>
    <property type="molecule type" value="Genomic_DNA"/>
</dbReference>
<protein>
    <recommendedName>
        <fullName evidence="2">DNA-directed DNA polymerase</fullName>
        <ecNumber evidence="2">2.7.7.7</ecNumber>
    </recommendedName>
</protein>
<dbReference type="Gene3D" id="3.40.960.10">
    <property type="entry name" value="VSR Endonuclease"/>
    <property type="match status" value="1"/>
</dbReference>
<dbReference type="PANTHER" id="PTHR33568:SF3">
    <property type="entry name" value="DNA-DIRECTED DNA POLYMERASE"/>
    <property type="match status" value="1"/>
</dbReference>
<evidence type="ECO:0000256" key="2">
    <source>
        <dbReference type="ARBA" id="ARBA00012417"/>
    </source>
</evidence>
<comment type="similarity">
    <text evidence="1">Belongs to the DNA polymerase type-B family.</text>
</comment>
<evidence type="ECO:0000256" key="6">
    <source>
        <dbReference type="ARBA" id="ARBA00022932"/>
    </source>
</evidence>
<evidence type="ECO:0000259" key="11">
    <source>
        <dbReference type="Pfam" id="PF03175"/>
    </source>
</evidence>
<proteinExistence type="inferred from homology"/>
<feature type="region of interest" description="Disordered" evidence="9">
    <location>
        <begin position="1028"/>
        <end position="1054"/>
    </location>
</feature>
<feature type="compositionally biased region" description="Acidic residues" evidence="9">
    <location>
        <begin position="1037"/>
        <end position="1047"/>
    </location>
</feature>
<dbReference type="GO" id="GO:0003887">
    <property type="term" value="F:DNA-directed DNA polymerase activity"/>
    <property type="evidence" value="ECO:0007669"/>
    <property type="project" value="UniProtKB-KW"/>
</dbReference>
<dbReference type="InterPro" id="IPR012337">
    <property type="entry name" value="RNaseH-like_sf"/>
</dbReference>
<dbReference type="PANTHER" id="PTHR33568">
    <property type="entry name" value="DNA POLYMERASE"/>
    <property type="match status" value="1"/>
</dbReference>
<keyword evidence="10" id="KW-1133">Transmembrane helix</keyword>
<gene>
    <name evidence="12" type="ORF">niasHT_016412</name>
</gene>
<sequence>MYMIPCRRQPNPRLCASDVYQVPKRVVLGLVSNESYVGTIGTSPFNFQPFDVRDISICANGRNYPQAPYSLDFPNGRFARAYHDMHEAIGYAGTVEGNGISVKRYAEGGQCFFVFNLTPSAESSADTFDLIRKGTTAIRISFNTPVPARGIVLIAMAEIDSLLMLDKNHCSFYIRFIEKLLLNKMFIDIHSLDTDDDDYEIDFTTVTITPTTLLEFKEYMIRLASASSPSPTTTSISRSSLSTILGQSTTTVKPTIQLLYSDSLDSTYGGGSSSTRIGEFIISLCSSVAGSEEGGCGGSHVWVWTRVFCCIVILLTLLCGILYAIRSIFILKTKINHQTKDQVTNSTKLGTTTTAIITEMNNVQIERMLSTCQTTRECFRGCFPVDRIPKMIELQQRHRPFPASLIINTDEARQEGSAIKPGVLLRVIFGHCIQSSLDEAQRRGIEPSRLGATITSQLLDPDIWIPIRQITPNTVDTILNRFLDVAQSKSREGSLWGAPFSVIVTTLDTVNLPQRDTISGRGSEHRTLKGARLIIKDKNLLRIRNNNNSYCLFYALEISRIYHCNGMTKQNFSNYINKMHSQQQQDAERLMLDAGIPLNQERYDAEMWVPRVVDHWNAMYPERKFKVFIFGTTGQYRPKYKYGPNEFRTPISLYYNNDHFDGIRCGVGTAIFGRDNYCFACELPFKNADTHKSSCALHCKECGRIGAGRPCRDDGFKTCGAYHNRERGCFIRQLKPRRPKTYRLVVYDCETTQNSHVIGAPEAQQRRVHIVNFVSAFVTCTKCIQIGAWRNSLLNAVPSCEICGPYRTLTFSHRPFTGTEVDCQHVCDDPMSAFTDWLILGLHNNIDENNNNNDKIKQHTKYPINVFAHFGGRFDNVILFRQFFIKGLCPKMIRRGNKLYEMKVLRGKDNPEIKVRDSLNLMPVPLGALPGAFGLRVQDKEFFPHLANVEDNYDRVLPSLPPREQYLYGGMIPERQHRFNEWYAAHQQEPFNLCEQLASYCVNDSRILIEALVAFRTEFLMVTNPDEQHRLTKDEREVEEEEEEDAGGIELGDNGNGGIDITWDTLTIASASMKHFRLNHLRSDQLAIVPESGYDTANNQSLLALKFMEWYAEENGLQIQTAHSSGGEHRIGRYTVDGYIHETDSVIEVNGCCWHAHDHQRHRFKADTVMPSGKTAARIREDDARRMAFIRSQIHGNVKALRNGYRCTAYYRSIEWTQEQWSERVFRGYVAEFMTMKTHASGFPEEVGNVEEEREKFITECEERFGMVIDPALNSTWCFGMIQHYSMTCVIMGSDRNIERFSQFSIREKGFCSLCGQTSTRERVIQSITVLVHGSEQFVITQP</sequence>